<name>A0AAD8Y8A3_9STRA</name>
<dbReference type="Pfam" id="PF12239">
    <property type="entry name" value="DUF3605"/>
    <property type="match status" value="1"/>
</dbReference>
<dbReference type="GO" id="GO:0006044">
    <property type="term" value="P:N-acetylglucosamine metabolic process"/>
    <property type="evidence" value="ECO:0007669"/>
    <property type="project" value="TreeGrafter"/>
</dbReference>
<proteinExistence type="predicted"/>
<dbReference type="Proteomes" id="UP001224775">
    <property type="component" value="Unassembled WGS sequence"/>
</dbReference>
<dbReference type="PANTHER" id="PTHR35020">
    <property type="entry name" value="N-ACETYLGLUCOSAMINE-INDUCED PROTEIN 1"/>
    <property type="match status" value="1"/>
</dbReference>
<evidence type="ECO:0000313" key="2">
    <source>
        <dbReference type="Proteomes" id="UP001224775"/>
    </source>
</evidence>
<organism evidence="1 2">
    <name type="scientific">Skeletonema marinoi</name>
    <dbReference type="NCBI Taxonomy" id="267567"/>
    <lineage>
        <taxon>Eukaryota</taxon>
        <taxon>Sar</taxon>
        <taxon>Stramenopiles</taxon>
        <taxon>Ochrophyta</taxon>
        <taxon>Bacillariophyta</taxon>
        <taxon>Coscinodiscophyceae</taxon>
        <taxon>Thalassiosirophycidae</taxon>
        <taxon>Thalassiosirales</taxon>
        <taxon>Skeletonemataceae</taxon>
        <taxon>Skeletonema</taxon>
        <taxon>Skeletonema marinoi-dohrnii complex</taxon>
    </lineage>
</organism>
<dbReference type="InterPro" id="IPR022036">
    <property type="entry name" value="DUF3605"/>
</dbReference>
<evidence type="ECO:0000313" key="1">
    <source>
        <dbReference type="EMBL" id="KAK1741651.1"/>
    </source>
</evidence>
<gene>
    <name evidence="1" type="ORF">QTG54_007224</name>
</gene>
<protein>
    <submittedName>
        <fullName evidence="1">DUF3605 domain-containing protein</fullName>
    </submittedName>
</protein>
<reference evidence="1" key="1">
    <citation type="submission" date="2023-06" db="EMBL/GenBank/DDBJ databases">
        <title>Survivors Of The Sea: Transcriptome response of Skeletonema marinoi to long-term dormancy.</title>
        <authorList>
            <person name="Pinder M.I.M."/>
            <person name="Kourtchenko O."/>
            <person name="Robertson E.K."/>
            <person name="Larsson T."/>
            <person name="Maumus F."/>
            <person name="Osuna-Cruz C.M."/>
            <person name="Vancaester E."/>
            <person name="Stenow R."/>
            <person name="Vandepoele K."/>
            <person name="Ploug H."/>
            <person name="Bruchert V."/>
            <person name="Godhe A."/>
            <person name="Topel M."/>
        </authorList>
    </citation>
    <scope>NUCLEOTIDE SEQUENCE</scope>
    <source>
        <strain evidence="1">R05AC</strain>
    </source>
</reference>
<keyword evidence="2" id="KW-1185">Reference proteome</keyword>
<sequence>MTSHSNGDGAAAARSRWTWSELQTIISAGDLHKLARSEEQEQTYCKARSKIKDEWESIYDYLLCTKFQFLAEEGHGQKKRSKPTFEEWRSMMKLGKNDMHNKTRTVLCLNDFPYYFEEGIEHWVVWKLGEDVSIGEIENGKMEILKEAGCSNKEFINDTSVFLHWLNPPELKSLPYPYSIPEVGNKSFLMVIPPSLRCYLHKVNNTAHNAQGSQ</sequence>
<dbReference type="AlphaFoldDB" id="A0AAD8Y8A3"/>
<dbReference type="EMBL" id="JATAAI010000012">
    <property type="protein sequence ID" value="KAK1741651.1"/>
    <property type="molecule type" value="Genomic_DNA"/>
</dbReference>
<comment type="caution">
    <text evidence="1">The sequence shown here is derived from an EMBL/GenBank/DDBJ whole genome shotgun (WGS) entry which is preliminary data.</text>
</comment>
<dbReference type="GO" id="GO:0005737">
    <property type="term" value="C:cytoplasm"/>
    <property type="evidence" value="ECO:0007669"/>
    <property type="project" value="TreeGrafter"/>
</dbReference>
<dbReference type="PANTHER" id="PTHR35020:SF2">
    <property type="entry name" value="N-ACETYLGLUCOSAMINE-INDUCED PROTEIN 1"/>
    <property type="match status" value="1"/>
</dbReference>
<accession>A0AAD8Y8A3</accession>